<evidence type="ECO:0000313" key="1">
    <source>
        <dbReference type="EMBL" id="CAD8188578.1"/>
    </source>
</evidence>
<keyword evidence="2" id="KW-1185">Reference proteome</keyword>
<dbReference type="OMA" id="EMAGCCQ"/>
<accession>A0A8S1WEP2</accession>
<reference evidence="1" key="1">
    <citation type="submission" date="2021-01" db="EMBL/GenBank/DDBJ databases">
        <authorList>
            <consortium name="Genoscope - CEA"/>
            <person name="William W."/>
        </authorList>
    </citation>
    <scope>NUCLEOTIDE SEQUENCE</scope>
</reference>
<dbReference type="OrthoDB" id="298938at2759"/>
<gene>
    <name evidence="1" type="ORF">POCTA_138.1.T0930029</name>
</gene>
<dbReference type="EMBL" id="CAJJDP010000092">
    <property type="protein sequence ID" value="CAD8188578.1"/>
    <property type="molecule type" value="Genomic_DNA"/>
</dbReference>
<evidence type="ECO:0000313" key="2">
    <source>
        <dbReference type="Proteomes" id="UP000683925"/>
    </source>
</evidence>
<organism evidence="1 2">
    <name type="scientific">Paramecium octaurelia</name>
    <dbReference type="NCBI Taxonomy" id="43137"/>
    <lineage>
        <taxon>Eukaryota</taxon>
        <taxon>Sar</taxon>
        <taxon>Alveolata</taxon>
        <taxon>Ciliophora</taxon>
        <taxon>Intramacronucleata</taxon>
        <taxon>Oligohymenophorea</taxon>
        <taxon>Peniculida</taxon>
        <taxon>Parameciidae</taxon>
        <taxon>Paramecium</taxon>
    </lineage>
</organism>
<dbReference type="AlphaFoldDB" id="A0A8S1WEP2"/>
<protein>
    <submittedName>
        <fullName evidence="1">Uncharacterized protein</fullName>
    </submittedName>
</protein>
<name>A0A8S1WEP2_PAROT</name>
<comment type="caution">
    <text evidence="1">The sequence shown here is derived from an EMBL/GenBank/DDBJ whole genome shotgun (WGS) entry which is preliminary data.</text>
</comment>
<dbReference type="Proteomes" id="UP000683925">
    <property type="component" value="Unassembled WGS sequence"/>
</dbReference>
<proteinExistence type="predicted"/>
<sequence>MNSKISQRPPPPKFDWNLVVQKQIEETKQMPELQKSDKRRLKQVNLLIEEMLKKLSQANFQFLSDLNQDVIKVNCLEMLNSELIEKVKSKKYQSIACALIIQSLRILLIPLRVNEVIQIIDVNEKQVRKILIQLNQFKPFNEDAFTLAFMTRICRCIGFNQKFQTLCKFFFSNLKNLNLIQGEHEHVVASVLIKLTGDFVFKEKGGINLNAISEMAGCCQVSLKNVLQKLSPYNQTMQDSAFEFYQRTK</sequence>